<feature type="domain" description="Cupin type-2" evidence="1">
    <location>
        <begin position="60"/>
        <end position="104"/>
    </location>
</feature>
<gene>
    <name evidence="2" type="ORF">G4Z16_20630</name>
</gene>
<dbReference type="CDD" id="cd06990">
    <property type="entry name" value="cupin_DUF861"/>
    <property type="match status" value="1"/>
</dbReference>
<dbReference type="SUPFAM" id="SSF51182">
    <property type="entry name" value="RmlC-like cupins"/>
    <property type="match status" value="1"/>
</dbReference>
<proteinExistence type="predicted"/>
<evidence type="ECO:0000313" key="2">
    <source>
        <dbReference type="EMBL" id="QPP08407.1"/>
    </source>
</evidence>
<evidence type="ECO:0000313" key="3">
    <source>
        <dbReference type="Proteomes" id="UP000595046"/>
    </source>
</evidence>
<dbReference type="AlphaFoldDB" id="A0A7T1T8N0"/>
<reference evidence="3" key="1">
    <citation type="submission" date="2020-02" db="EMBL/GenBank/DDBJ databases">
        <title>Streptomyces sp. ASO4wet.</title>
        <authorList>
            <person name="Risdian C."/>
            <person name="Landwehr W."/>
            <person name="Schupp P."/>
            <person name="Wink J."/>
        </authorList>
    </citation>
    <scope>NUCLEOTIDE SEQUENCE [LARGE SCALE GENOMIC DNA]</scope>
    <source>
        <strain evidence="3">ASO4wet</strain>
    </source>
</reference>
<dbReference type="InterPro" id="IPR013096">
    <property type="entry name" value="Cupin_2"/>
</dbReference>
<evidence type="ECO:0000259" key="1">
    <source>
        <dbReference type="Pfam" id="PF07883"/>
    </source>
</evidence>
<dbReference type="InterPro" id="IPR011051">
    <property type="entry name" value="RmlC_Cupin_sf"/>
</dbReference>
<dbReference type="Proteomes" id="UP000595046">
    <property type="component" value="Chromosome"/>
</dbReference>
<dbReference type="Pfam" id="PF07883">
    <property type="entry name" value="Cupin_2"/>
    <property type="match status" value="1"/>
</dbReference>
<name>A0A7T1T8N0_9ACTN</name>
<dbReference type="RefSeq" id="WP_197352201.1">
    <property type="nucleotide sequence ID" value="NZ_CP048882.1"/>
</dbReference>
<organism evidence="2 3">
    <name type="scientific">Streptomyces bathyalis</name>
    <dbReference type="NCBI Taxonomy" id="2710756"/>
    <lineage>
        <taxon>Bacteria</taxon>
        <taxon>Bacillati</taxon>
        <taxon>Actinomycetota</taxon>
        <taxon>Actinomycetes</taxon>
        <taxon>Kitasatosporales</taxon>
        <taxon>Streptomycetaceae</taxon>
        <taxon>Streptomyces</taxon>
    </lineage>
</organism>
<dbReference type="EMBL" id="CP048882">
    <property type="protein sequence ID" value="QPP08407.1"/>
    <property type="molecule type" value="Genomic_DNA"/>
</dbReference>
<sequence>MTEVKNLAEADERRDFAHGHFDVLDLGDMSFGVATYEPGWRWSEEVGPLVGSDSCGLPHAGYVASGRMRIRMDDGEEAEVGPGDVFVCPPGHDAWIVGDEEFVAYDFGGRAADYATGAAARSRGSR</sequence>
<dbReference type="KEGG" id="sbat:G4Z16_20630"/>
<dbReference type="InterPro" id="IPR014710">
    <property type="entry name" value="RmlC-like_jellyroll"/>
</dbReference>
<protein>
    <submittedName>
        <fullName evidence="2">Cupin domain-containing protein</fullName>
    </submittedName>
</protein>
<keyword evidence="3" id="KW-1185">Reference proteome</keyword>
<dbReference type="Gene3D" id="2.60.120.10">
    <property type="entry name" value="Jelly Rolls"/>
    <property type="match status" value="1"/>
</dbReference>
<accession>A0A7T1T8N0</accession>